<sequence>MRIAVFGSTGITGQLLVKQALEAGYEVVAFARNPAKLAIKSERLTIVQGSLTDIEAIEQTVCGAEAVISLLGPTGNVKGTPLSTGTKQILSAMKKHGVRRIIAVSTASAGDPNDRFDFKFQLLVTLIKLGMRGAYKEIVTMADAIRTSELDWTLVRVPFLTNKPGTGKVRVGYYGHGIIRARLSRADLARFMLEQLQDPTYIQKAPAISN</sequence>
<dbReference type="Proteomes" id="UP001177120">
    <property type="component" value="Unassembled WGS sequence"/>
</dbReference>
<reference evidence="2" key="1">
    <citation type="journal article" date="2024" name="Int. J. Syst. Evol. Microbiol.">
        <title>Polycladomyces zharkentensis sp. nov., a novel thermophilic cellulose- and starch-degrading member of the Bacillota from a geothermal aquifer in Kazakhstan.</title>
        <authorList>
            <person name="Mashzhan A."/>
            <person name="Kistaubayeva A."/>
            <person name="Javier-Lopez R."/>
            <person name="Bissenova U."/>
            <person name="Bissenbay A."/>
            <person name="Birkeland N.K."/>
        </authorList>
    </citation>
    <scope>NUCLEOTIDE SEQUENCE</scope>
    <source>
        <strain evidence="2">ZKZ2T</strain>
    </source>
</reference>
<name>A0ABS2WIL2_9BACL</name>
<feature type="domain" description="NAD(P)-binding" evidence="1">
    <location>
        <begin position="7"/>
        <end position="199"/>
    </location>
</feature>
<comment type="caution">
    <text evidence="2">The sequence shown here is derived from an EMBL/GenBank/DDBJ whole genome shotgun (WGS) entry which is preliminary data.</text>
</comment>
<organism evidence="2 3">
    <name type="scientific">Polycladomyces zharkentensis</name>
    <dbReference type="NCBI Taxonomy" id="2807616"/>
    <lineage>
        <taxon>Bacteria</taxon>
        <taxon>Bacillati</taxon>
        <taxon>Bacillota</taxon>
        <taxon>Bacilli</taxon>
        <taxon>Bacillales</taxon>
        <taxon>Thermoactinomycetaceae</taxon>
        <taxon>Polycladomyces</taxon>
    </lineage>
</organism>
<dbReference type="PANTHER" id="PTHR43355">
    <property type="entry name" value="FLAVIN REDUCTASE (NADPH)"/>
    <property type="match status" value="1"/>
</dbReference>
<gene>
    <name evidence="2" type="ORF">JQC72_07600</name>
</gene>
<accession>A0ABS2WIL2</accession>
<dbReference type="InterPro" id="IPR016040">
    <property type="entry name" value="NAD(P)-bd_dom"/>
</dbReference>
<evidence type="ECO:0000259" key="1">
    <source>
        <dbReference type="Pfam" id="PF13460"/>
    </source>
</evidence>
<proteinExistence type="predicted"/>
<dbReference type="InterPro" id="IPR051606">
    <property type="entry name" value="Polyketide_Oxido-like"/>
</dbReference>
<dbReference type="Pfam" id="PF13460">
    <property type="entry name" value="NAD_binding_10"/>
    <property type="match status" value="1"/>
</dbReference>
<evidence type="ECO:0000313" key="3">
    <source>
        <dbReference type="Proteomes" id="UP001177120"/>
    </source>
</evidence>
<protein>
    <submittedName>
        <fullName evidence="2">SDR family oxidoreductase</fullName>
    </submittedName>
</protein>
<dbReference type="EMBL" id="JAFHAP010000008">
    <property type="protein sequence ID" value="MBN2909388.1"/>
    <property type="molecule type" value="Genomic_DNA"/>
</dbReference>
<dbReference type="PANTHER" id="PTHR43355:SF2">
    <property type="entry name" value="FLAVIN REDUCTASE (NADPH)"/>
    <property type="match status" value="1"/>
</dbReference>
<dbReference type="SUPFAM" id="SSF51735">
    <property type="entry name" value="NAD(P)-binding Rossmann-fold domains"/>
    <property type="match status" value="1"/>
</dbReference>
<dbReference type="CDD" id="cd05244">
    <property type="entry name" value="BVR-B_like_SDR_a"/>
    <property type="match status" value="1"/>
</dbReference>
<dbReference type="RefSeq" id="WP_205494435.1">
    <property type="nucleotide sequence ID" value="NZ_JAFHAP010000008.1"/>
</dbReference>
<evidence type="ECO:0000313" key="2">
    <source>
        <dbReference type="EMBL" id="MBN2909388.1"/>
    </source>
</evidence>
<keyword evidence="3" id="KW-1185">Reference proteome</keyword>
<dbReference type="Gene3D" id="3.40.50.720">
    <property type="entry name" value="NAD(P)-binding Rossmann-like Domain"/>
    <property type="match status" value="1"/>
</dbReference>
<dbReference type="InterPro" id="IPR036291">
    <property type="entry name" value="NAD(P)-bd_dom_sf"/>
</dbReference>